<keyword evidence="2" id="KW-1185">Reference proteome</keyword>
<dbReference type="InterPro" id="IPR023375">
    <property type="entry name" value="ADC_dom_sf"/>
</dbReference>
<reference evidence="1 2" key="1">
    <citation type="submission" date="2018-05" db="EMBL/GenBank/DDBJ databases">
        <title>Genomic Encyclopedia of Type Strains, Phase IV (KMG-IV): sequencing the most valuable type-strain genomes for metagenomic binning, comparative biology and taxonomic classification.</title>
        <authorList>
            <person name="Goeker M."/>
        </authorList>
    </citation>
    <scope>NUCLEOTIDE SEQUENCE [LARGE SCALE GENOMIC DNA]</scope>
    <source>
        <strain evidence="1 2">DSM 18773</strain>
    </source>
</reference>
<dbReference type="AlphaFoldDB" id="A0A316DVM1"/>
<evidence type="ECO:0000313" key="2">
    <source>
        <dbReference type="Proteomes" id="UP000245634"/>
    </source>
</evidence>
<protein>
    <recommendedName>
        <fullName evidence="3">DUF2071 domain-containing protein</fullName>
    </recommendedName>
</protein>
<dbReference type="Pfam" id="PF09844">
    <property type="entry name" value="DUF2071"/>
    <property type="match status" value="1"/>
</dbReference>
<dbReference type="EMBL" id="QGGL01000007">
    <property type="protein sequence ID" value="PWK13395.1"/>
    <property type="molecule type" value="Genomic_DNA"/>
</dbReference>
<evidence type="ECO:0000313" key="1">
    <source>
        <dbReference type="EMBL" id="PWK13395.1"/>
    </source>
</evidence>
<dbReference type="OrthoDB" id="150993at2"/>
<name>A0A316DVM1_9BACL</name>
<dbReference type="RefSeq" id="WP_109688625.1">
    <property type="nucleotide sequence ID" value="NZ_QGGL01000007.1"/>
</dbReference>
<gene>
    <name evidence="1" type="ORF">C7459_10762</name>
</gene>
<dbReference type="SUPFAM" id="SSF160104">
    <property type="entry name" value="Acetoacetate decarboxylase-like"/>
    <property type="match status" value="1"/>
</dbReference>
<dbReference type="Proteomes" id="UP000245634">
    <property type="component" value="Unassembled WGS sequence"/>
</dbReference>
<proteinExistence type="predicted"/>
<comment type="caution">
    <text evidence="1">The sequence shown here is derived from an EMBL/GenBank/DDBJ whole genome shotgun (WGS) entry which is preliminary data.</text>
</comment>
<organism evidence="1 2">
    <name type="scientific">Tumebacillus permanentifrigoris</name>
    <dbReference type="NCBI Taxonomy" id="378543"/>
    <lineage>
        <taxon>Bacteria</taxon>
        <taxon>Bacillati</taxon>
        <taxon>Bacillota</taxon>
        <taxon>Bacilli</taxon>
        <taxon>Bacillales</taxon>
        <taxon>Alicyclobacillaceae</taxon>
        <taxon>Tumebacillus</taxon>
    </lineage>
</organism>
<evidence type="ECO:0008006" key="3">
    <source>
        <dbReference type="Google" id="ProtNLM"/>
    </source>
</evidence>
<accession>A0A316DVM1</accession>
<dbReference type="PANTHER" id="PTHR39186">
    <property type="entry name" value="DUF2071 FAMILY PROTEIN"/>
    <property type="match status" value="1"/>
</dbReference>
<dbReference type="Gene3D" id="2.40.400.10">
    <property type="entry name" value="Acetoacetate decarboxylase-like"/>
    <property type="match status" value="1"/>
</dbReference>
<dbReference type="InterPro" id="IPR018644">
    <property type="entry name" value="DUF2071"/>
</dbReference>
<dbReference type="PANTHER" id="PTHR39186:SF1">
    <property type="entry name" value="DUF2071 DOMAIN-CONTAINING PROTEIN"/>
    <property type="match status" value="1"/>
</dbReference>
<sequence length="239" mass="27327">MSRELERDEQKPWTMLQEWSKLCFLHYAFDPADLRTKLPAGIELDTYEGRAYVSVVPFYMERIRLRLEPDFLSMHFGELNLRTYVVVDGRPGVYFFSIDADSWLGSVMAKLMYHLPYFDADIALVEEEGTFEFNSVRAGDGPAAELLMTYRPTSEVFHAAPGSLEAWLTERFSLFSTDDEGHIYRGDIEHGTWPLQTAEVEITTNSLFDAAGLPAPVEGPHAFYVADLVTHCWPLERVK</sequence>